<dbReference type="Proteomes" id="UP001396334">
    <property type="component" value="Unassembled WGS sequence"/>
</dbReference>
<dbReference type="PANTHER" id="PTHR35293">
    <property type="entry name" value="EGG CELL-SECRETED PROTEIN 1.5"/>
    <property type="match status" value="1"/>
</dbReference>
<evidence type="ECO:0000256" key="1">
    <source>
        <dbReference type="ARBA" id="ARBA00004541"/>
    </source>
</evidence>
<reference evidence="10 11" key="1">
    <citation type="journal article" date="2024" name="G3 (Bethesda)">
        <title>Genome assembly of Hibiscus sabdariffa L. provides insights into metabolisms of medicinal natural products.</title>
        <authorList>
            <person name="Kim T."/>
        </authorList>
    </citation>
    <scope>NUCLEOTIDE SEQUENCE [LARGE SCALE GENOMIC DNA]</scope>
    <source>
        <strain evidence="10">TK-2024</strain>
        <tissue evidence="10">Old leaves</tissue>
    </source>
</reference>
<evidence type="ECO:0000256" key="7">
    <source>
        <dbReference type="ARBA" id="ARBA00034457"/>
    </source>
</evidence>
<name>A0ABR2TPZ5_9ROSI</name>
<keyword evidence="4" id="KW-0732">Signal</keyword>
<sequence>MTSLSSSFTVRVFTIMALKTVFLVVMLVCFVANAAAARGVSRSMYSKPGHNLAARLQASGGLFECWNALNELKSCTNEIVLYFVNGQTDIGPDCCRAIGIITQHCWPAMLTSLGFTSEEGNVLRGYCDASSAPAPAATVF</sequence>
<keyword evidence="5" id="KW-0278">Fertilization</keyword>
<comment type="function">
    <text evidence="7">Involved in the regulation of gamete interactions during the double fertilization and to prevent multiple-pollen tube attraction; mediates the redistribution of the gamete fusogen HAP2/GCS1 to the cell surface after secretion upon sperm arrival.</text>
</comment>
<evidence type="ECO:0000256" key="5">
    <source>
        <dbReference type="ARBA" id="ARBA00023279"/>
    </source>
</evidence>
<keyword evidence="6" id="KW-0968">Cytoplasmic vesicle</keyword>
<keyword evidence="3" id="KW-0964">Secreted</keyword>
<comment type="caution">
    <text evidence="10">The sequence shown here is derived from an EMBL/GenBank/DDBJ whole genome shotgun (WGS) entry which is preliminary data.</text>
</comment>
<evidence type="ECO:0000256" key="3">
    <source>
        <dbReference type="ARBA" id="ARBA00022525"/>
    </source>
</evidence>
<evidence type="ECO:0000313" key="10">
    <source>
        <dbReference type="EMBL" id="KAK9039339.1"/>
    </source>
</evidence>
<evidence type="ECO:0000256" key="6">
    <source>
        <dbReference type="ARBA" id="ARBA00023329"/>
    </source>
</evidence>
<protein>
    <recommendedName>
        <fullName evidence="9">Prolamin-like domain-containing protein</fullName>
    </recommendedName>
</protein>
<feature type="domain" description="Prolamin-like" evidence="9">
    <location>
        <begin position="64"/>
        <end position="128"/>
    </location>
</feature>
<evidence type="ECO:0000256" key="8">
    <source>
        <dbReference type="ARBA" id="ARBA00034484"/>
    </source>
</evidence>
<accession>A0ABR2TPZ5</accession>
<gene>
    <name evidence="10" type="ORF">V6N11_014542</name>
</gene>
<evidence type="ECO:0000256" key="2">
    <source>
        <dbReference type="ARBA" id="ARBA00004613"/>
    </source>
</evidence>
<dbReference type="InterPro" id="IPR044711">
    <property type="entry name" value="EC11-15"/>
</dbReference>
<evidence type="ECO:0000313" key="11">
    <source>
        <dbReference type="Proteomes" id="UP001396334"/>
    </source>
</evidence>
<comment type="similarity">
    <text evidence="8">Belongs to the plant egg cell-secreted peptide family.</text>
</comment>
<evidence type="ECO:0000259" key="9">
    <source>
        <dbReference type="Pfam" id="PF05617"/>
    </source>
</evidence>
<dbReference type="PANTHER" id="PTHR35293:SF10">
    <property type="entry name" value="EGG CELL-SECRETED PROTEIN 1.2-RELATED"/>
    <property type="match status" value="1"/>
</dbReference>
<dbReference type="EMBL" id="JBBPBN010000004">
    <property type="protein sequence ID" value="KAK9039339.1"/>
    <property type="molecule type" value="Genomic_DNA"/>
</dbReference>
<keyword evidence="11" id="KW-1185">Reference proteome</keyword>
<organism evidence="10 11">
    <name type="scientific">Hibiscus sabdariffa</name>
    <name type="common">roselle</name>
    <dbReference type="NCBI Taxonomy" id="183260"/>
    <lineage>
        <taxon>Eukaryota</taxon>
        <taxon>Viridiplantae</taxon>
        <taxon>Streptophyta</taxon>
        <taxon>Embryophyta</taxon>
        <taxon>Tracheophyta</taxon>
        <taxon>Spermatophyta</taxon>
        <taxon>Magnoliopsida</taxon>
        <taxon>eudicotyledons</taxon>
        <taxon>Gunneridae</taxon>
        <taxon>Pentapetalae</taxon>
        <taxon>rosids</taxon>
        <taxon>malvids</taxon>
        <taxon>Malvales</taxon>
        <taxon>Malvaceae</taxon>
        <taxon>Malvoideae</taxon>
        <taxon>Hibiscus</taxon>
    </lineage>
</organism>
<comment type="subcellular location">
    <subcellularLocation>
        <location evidence="1">Cytoplasmic vesicle</location>
    </subcellularLocation>
    <subcellularLocation>
        <location evidence="2">Secreted</location>
    </subcellularLocation>
</comment>
<dbReference type="Pfam" id="PF05617">
    <property type="entry name" value="Prolamin_like"/>
    <property type="match status" value="1"/>
</dbReference>
<dbReference type="InterPro" id="IPR008502">
    <property type="entry name" value="Prolamin-like"/>
</dbReference>
<evidence type="ECO:0000256" key="4">
    <source>
        <dbReference type="ARBA" id="ARBA00022729"/>
    </source>
</evidence>
<proteinExistence type="inferred from homology"/>